<keyword evidence="2" id="KW-1185">Reference proteome</keyword>
<dbReference type="Pfam" id="PF08020">
    <property type="entry name" value="DUF1706"/>
    <property type="match status" value="1"/>
</dbReference>
<dbReference type="Proteomes" id="UP000055060">
    <property type="component" value="Unassembled WGS sequence"/>
</dbReference>
<dbReference type="AlphaFoldDB" id="A0A0S7B728"/>
<protein>
    <submittedName>
        <fullName evidence="1">Uncharacterized conserved protein</fullName>
    </submittedName>
</protein>
<proteinExistence type="predicted"/>
<dbReference type="Gene3D" id="1.20.120.450">
    <property type="entry name" value="dinb family like domain"/>
    <property type="match status" value="1"/>
</dbReference>
<dbReference type="STRING" id="360412.LARV_00518"/>
<dbReference type="PANTHER" id="PTHR40658">
    <property type="match status" value="1"/>
</dbReference>
<dbReference type="RefSeq" id="WP_075072178.1">
    <property type="nucleotide sequence ID" value="NZ_DF967972.1"/>
</dbReference>
<accession>A0A0S7B728</accession>
<organism evidence="1">
    <name type="scientific">Longilinea arvoryzae</name>
    <dbReference type="NCBI Taxonomy" id="360412"/>
    <lineage>
        <taxon>Bacteria</taxon>
        <taxon>Bacillati</taxon>
        <taxon>Chloroflexota</taxon>
        <taxon>Anaerolineae</taxon>
        <taxon>Anaerolineales</taxon>
        <taxon>Anaerolineaceae</taxon>
        <taxon>Longilinea</taxon>
    </lineage>
</organism>
<evidence type="ECO:0000313" key="1">
    <source>
        <dbReference type="EMBL" id="GAP12782.1"/>
    </source>
</evidence>
<dbReference type="OrthoDB" id="162566at2"/>
<name>A0A0S7B728_9CHLR</name>
<dbReference type="PANTHER" id="PTHR40658:SF4">
    <property type="entry name" value="HYPOTHETICAL CYTOSOLIC PROTEIN"/>
    <property type="match status" value="1"/>
</dbReference>
<dbReference type="SUPFAM" id="SSF109854">
    <property type="entry name" value="DinB/YfiT-like putative metalloenzymes"/>
    <property type="match status" value="1"/>
</dbReference>
<evidence type="ECO:0000313" key="2">
    <source>
        <dbReference type="Proteomes" id="UP000055060"/>
    </source>
</evidence>
<sequence>MVKQTSKDQLLRDIQTERNRLENCLSELTNDELEQPGVTGDWSVKDILAHLAAWERLLLEWYQAGLRGGSSTILPVGMSRKKIDRLNQAIYEKNKDRPLNEVISEFNKSYKQVLTAIEAMSEEDLFGHGRIDWTGKLLLADYVAGNTCNHYAWAKTQIRKWVNHNSHPTPPSPDAPVRR</sequence>
<dbReference type="EMBL" id="DF967972">
    <property type="protein sequence ID" value="GAP12782.1"/>
    <property type="molecule type" value="Genomic_DNA"/>
</dbReference>
<dbReference type="InterPro" id="IPR012550">
    <property type="entry name" value="DUF1706"/>
</dbReference>
<reference evidence="1" key="1">
    <citation type="submission" date="2015-07" db="EMBL/GenBank/DDBJ databases">
        <title>Draft Genome Sequences of Anaerolinea thermolimosa IMO-1, Bellilinea caldifistulae GOMI-1, Leptolinea tardivitalis YMTK-2, Levilinea saccharolytica KIBI-1,Longilinea arvoryzae KOME-1, Previously Described as Members of the Anaerolineaceae (Chloroflexi).</title>
        <authorList>
            <person name="Sekiguchi Y."/>
            <person name="Ohashi A."/>
            <person name="Matsuura N."/>
            <person name="Tourlousse M.D."/>
        </authorList>
    </citation>
    <scope>NUCLEOTIDE SEQUENCE [LARGE SCALE GENOMIC DNA]</scope>
    <source>
        <strain evidence="1">KOME-1</strain>
    </source>
</reference>
<gene>
    <name evidence="1" type="ORF">LARV_00518</name>
</gene>
<dbReference type="InterPro" id="IPR034660">
    <property type="entry name" value="DinB/YfiT-like"/>
</dbReference>